<dbReference type="InterPro" id="IPR025905">
    <property type="entry name" value="NVEALA"/>
</dbReference>
<dbReference type="RefSeq" id="WP_083813715.1">
    <property type="nucleotide sequence ID" value="NZ_JABWDG010000015.1"/>
</dbReference>
<evidence type="ECO:0000313" key="2">
    <source>
        <dbReference type="Proteomes" id="UP000283426"/>
    </source>
</evidence>
<accession>A0A412WJY4</accession>
<comment type="caution">
    <text evidence="1">The sequence shown here is derived from an EMBL/GenBank/DDBJ whole genome shotgun (WGS) entry which is preliminary data.</text>
</comment>
<evidence type="ECO:0000313" key="1">
    <source>
        <dbReference type="EMBL" id="RGV27533.1"/>
    </source>
</evidence>
<dbReference type="Proteomes" id="UP000283426">
    <property type="component" value="Unassembled WGS sequence"/>
</dbReference>
<reference evidence="1 2" key="1">
    <citation type="submission" date="2018-08" db="EMBL/GenBank/DDBJ databases">
        <title>A genome reference for cultivated species of the human gut microbiota.</title>
        <authorList>
            <person name="Zou Y."/>
            <person name="Xue W."/>
            <person name="Luo G."/>
        </authorList>
    </citation>
    <scope>NUCLEOTIDE SEQUENCE [LARGE SCALE GENOMIC DNA]</scope>
    <source>
        <strain evidence="1 2">AF14-6AC</strain>
    </source>
</reference>
<proteinExistence type="predicted"/>
<protein>
    <recommendedName>
        <fullName evidence="3">NVEALA protein</fullName>
    </recommendedName>
</protein>
<evidence type="ECO:0008006" key="3">
    <source>
        <dbReference type="Google" id="ProtNLM"/>
    </source>
</evidence>
<dbReference type="Pfam" id="PF14055">
    <property type="entry name" value="NVEALA"/>
    <property type="match status" value="1"/>
</dbReference>
<dbReference type="EMBL" id="QRYW01000013">
    <property type="protein sequence ID" value="RGV27533.1"/>
    <property type="molecule type" value="Genomic_DNA"/>
</dbReference>
<organism evidence="1 2">
    <name type="scientific">Odoribacter splanchnicus</name>
    <dbReference type="NCBI Taxonomy" id="28118"/>
    <lineage>
        <taxon>Bacteria</taxon>
        <taxon>Pseudomonadati</taxon>
        <taxon>Bacteroidota</taxon>
        <taxon>Bacteroidia</taxon>
        <taxon>Bacteroidales</taxon>
        <taxon>Odoribacteraceae</taxon>
        <taxon>Odoribacter</taxon>
    </lineage>
</organism>
<dbReference type="AlphaFoldDB" id="A0A412WJY4"/>
<gene>
    <name evidence="1" type="ORF">DWW24_07545</name>
</gene>
<name>A0A412WJY4_9BACT</name>
<sequence>MKKRIIKIGVCLSLVVLATIGVKMTNFGQSSSIGLAFSNIEALAADGEAGAHGKKCSFGKQYTGKEYDTAYECINRGRTVCIIWGKYIQLGSSEGYCTNAQ</sequence>